<proteinExistence type="inferred from homology"/>
<feature type="active site" description="Proton acceptor" evidence="3">
    <location>
        <position position="65"/>
    </location>
</feature>
<comment type="cofactor">
    <cofactor evidence="1 3">
        <name>a divalent metal cation</name>
        <dbReference type="ChEBI" id="CHEBI:60240"/>
    </cofactor>
</comment>
<comment type="caution">
    <text evidence="3">Lacks conserved residue(s) required for the propagation of feature annotation.</text>
</comment>
<evidence type="ECO:0000256" key="1">
    <source>
        <dbReference type="ARBA" id="ARBA00001968"/>
    </source>
</evidence>
<evidence type="ECO:0000256" key="3">
    <source>
        <dbReference type="HAMAP-Rule" id="MF_00528"/>
    </source>
</evidence>
<dbReference type="CDD" id="cd00555">
    <property type="entry name" value="Maf"/>
    <property type="match status" value="1"/>
</dbReference>
<dbReference type="InterPro" id="IPR029001">
    <property type="entry name" value="ITPase-like_fam"/>
</dbReference>
<comment type="catalytic activity">
    <reaction evidence="3">
        <text>dTTP + H2O = dTMP + diphosphate + H(+)</text>
        <dbReference type="Rhea" id="RHEA:28534"/>
        <dbReference type="ChEBI" id="CHEBI:15377"/>
        <dbReference type="ChEBI" id="CHEBI:15378"/>
        <dbReference type="ChEBI" id="CHEBI:33019"/>
        <dbReference type="ChEBI" id="CHEBI:37568"/>
        <dbReference type="ChEBI" id="CHEBI:63528"/>
        <dbReference type="EC" id="3.6.1.9"/>
    </reaction>
</comment>
<dbReference type="HAMAP" id="MF_00528">
    <property type="entry name" value="Maf"/>
    <property type="match status" value="1"/>
</dbReference>
<sequence length="190" mass="20248">MFILASASPRRRALLEQIGAVFRVEESAVEEVREASDAAELVRINAERKARDIAAKNSLPVLGADTVVVLDGRIFGKPQDEAEACMMLRALSGRAHEVLTGIAWIREGKIVSAVSRTLVHFALLGEEEIERYVLTGEPLGKAGAYAVQGGAAVFVERLEGSFSNVVGLPLHDTAELAKKAGVDLYGGHGA</sequence>
<gene>
    <name evidence="4" type="ORF">QCO44_02925</name>
</gene>
<feature type="site" description="Important for substrate specificity" evidence="3">
    <location>
        <position position="148"/>
    </location>
</feature>
<protein>
    <recommendedName>
        <fullName evidence="3">dTTP/UTP pyrophosphatase</fullName>
        <shortName evidence="3">dTTPase/UTPase</shortName>
        <ecNumber evidence="3">3.6.1.9</ecNumber>
    </recommendedName>
    <alternativeName>
        <fullName evidence="3">Nucleoside triphosphate pyrophosphatase</fullName>
    </alternativeName>
    <alternativeName>
        <fullName evidence="3">Nucleotide pyrophosphatase</fullName>
        <shortName evidence="3">Nucleotide PPase</shortName>
    </alternativeName>
</protein>
<comment type="subcellular location">
    <subcellularLocation>
        <location evidence="3">Cytoplasm</location>
    </subcellularLocation>
</comment>
<dbReference type="SUPFAM" id="SSF52972">
    <property type="entry name" value="ITPase-like"/>
    <property type="match status" value="1"/>
</dbReference>
<feature type="site" description="Important for substrate specificity" evidence="3">
    <location>
        <position position="10"/>
    </location>
</feature>
<keyword evidence="5" id="KW-1185">Reference proteome</keyword>
<dbReference type="PANTHER" id="PTHR43213">
    <property type="entry name" value="BIFUNCTIONAL DTTP/UTP PYROPHOSPHATASE/METHYLTRANSFERASE PROTEIN-RELATED"/>
    <property type="match status" value="1"/>
</dbReference>
<dbReference type="Pfam" id="PF02545">
    <property type="entry name" value="Maf"/>
    <property type="match status" value="1"/>
</dbReference>
<comment type="catalytic activity">
    <reaction evidence="3">
        <text>UTP + H2O = UMP + diphosphate + H(+)</text>
        <dbReference type="Rhea" id="RHEA:29395"/>
        <dbReference type="ChEBI" id="CHEBI:15377"/>
        <dbReference type="ChEBI" id="CHEBI:15378"/>
        <dbReference type="ChEBI" id="CHEBI:33019"/>
        <dbReference type="ChEBI" id="CHEBI:46398"/>
        <dbReference type="ChEBI" id="CHEBI:57865"/>
        <dbReference type="EC" id="3.6.1.9"/>
    </reaction>
</comment>
<evidence type="ECO:0000313" key="4">
    <source>
        <dbReference type="EMBL" id="MEX5284596.1"/>
    </source>
</evidence>
<organism evidence="4 5">
    <name type="scientific">Selenomonas sputigena</name>
    <dbReference type="NCBI Taxonomy" id="69823"/>
    <lineage>
        <taxon>Bacteria</taxon>
        <taxon>Bacillati</taxon>
        <taxon>Bacillota</taxon>
        <taxon>Negativicutes</taxon>
        <taxon>Selenomonadales</taxon>
        <taxon>Selenomonadaceae</taxon>
        <taxon>Selenomonas</taxon>
    </lineage>
</organism>
<dbReference type="NCBIfam" id="TIGR00172">
    <property type="entry name" value="maf"/>
    <property type="match status" value="1"/>
</dbReference>
<dbReference type="InterPro" id="IPR003697">
    <property type="entry name" value="Maf-like"/>
</dbReference>
<dbReference type="GO" id="GO:0016787">
    <property type="term" value="F:hydrolase activity"/>
    <property type="evidence" value="ECO:0007669"/>
    <property type="project" value="UniProtKB-KW"/>
</dbReference>
<dbReference type="EC" id="3.6.1.9" evidence="3"/>
<keyword evidence="2 3" id="KW-0378">Hydrolase</keyword>
<reference evidence="4 5" key="1">
    <citation type="submission" date="2023-04" db="EMBL/GenBank/DDBJ databases">
        <title>Genome Sequence of Selenomonas sputigena ATCC 33150.</title>
        <authorList>
            <person name="Miller D.P."/>
            <person name="Anvari S."/>
            <person name="Polson S.W."/>
            <person name="Macdonald M."/>
            <person name="Mcdowell J.V."/>
        </authorList>
    </citation>
    <scope>NUCLEOTIDE SEQUENCE [LARGE SCALE GENOMIC DNA]</scope>
    <source>
        <strain evidence="4 5">ATCC 33150</strain>
    </source>
</reference>
<name>A0ABV3X316_9FIRM</name>
<dbReference type="EMBL" id="JARVLH010000002">
    <property type="protein sequence ID" value="MEX5284596.1"/>
    <property type="molecule type" value="Genomic_DNA"/>
</dbReference>
<dbReference type="Gene3D" id="3.90.950.10">
    <property type="match status" value="1"/>
</dbReference>
<dbReference type="RefSeq" id="WP_368846334.1">
    <property type="nucleotide sequence ID" value="NZ_CP194411.1"/>
</dbReference>
<comment type="function">
    <text evidence="3">Nucleoside triphosphate pyrophosphatase that hydrolyzes dTTP and UTP. May have a dual role in cell division arrest and in preventing the incorporation of modified nucleotides into cellular nucleic acids.</text>
</comment>
<evidence type="ECO:0000313" key="5">
    <source>
        <dbReference type="Proteomes" id="UP001559623"/>
    </source>
</evidence>
<keyword evidence="3" id="KW-0546">Nucleotide metabolism</keyword>
<dbReference type="PIRSF" id="PIRSF006305">
    <property type="entry name" value="Maf"/>
    <property type="match status" value="1"/>
</dbReference>
<evidence type="ECO:0000256" key="2">
    <source>
        <dbReference type="ARBA" id="ARBA00022801"/>
    </source>
</evidence>
<feature type="site" description="Important for substrate specificity" evidence="3">
    <location>
        <position position="66"/>
    </location>
</feature>
<dbReference type="PANTHER" id="PTHR43213:SF5">
    <property type="entry name" value="BIFUNCTIONAL DTTP_UTP PYROPHOSPHATASE_METHYLTRANSFERASE PROTEIN-RELATED"/>
    <property type="match status" value="1"/>
</dbReference>
<comment type="similarity">
    <text evidence="3">Belongs to the Maf family. YhdE subfamily.</text>
</comment>
<dbReference type="Proteomes" id="UP001559623">
    <property type="component" value="Unassembled WGS sequence"/>
</dbReference>
<keyword evidence="3" id="KW-0963">Cytoplasm</keyword>
<accession>A0ABV3X316</accession>
<comment type="caution">
    <text evidence="4">The sequence shown here is derived from an EMBL/GenBank/DDBJ whole genome shotgun (WGS) entry which is preliminary data.</text>
</comment>